<dbReference type="Proteomes" id="UP000184418">
    <property type="component" value="Unassembled WGS sequence"/>
</dbReference>
<feature type="transmembrane region" description="Helical" evidence="1">
    <location>
        <begin position="130"/>
        <end position="148"/>
    </location>
</feature>
<accession>A0A1M6I2I6</accession>
<reference evidence="2 3" key="1">
    <citation type="submission" date="2016-11" db="EMBL/GenBank/DDBJ databases">
        <authorList>
            <person name="Jaros S."/>
            <person name="Januszkiewicz K."/>
            <person name="Wedrychowicz H."/>
        </authorList>
    </citation>
    <scope>NUCLEOTIDE SEQUENCE [LARGE SCALE GENOMIC DNA]</scope>
    <source>
        <strain evidence="2 3">DSM 21074</strain>
    </source>
</reference>
<dbReference type="STRING" id="1121955.SAMN02745146_2764"/>
<keyword evidence="3" id="KW-1185">Reference proteome</keyword>
<feature type="transmembrane region" description="Helical" evidence="1">
    <location>
        <begin position="99"/>
        <end position="118"/>
    </location>
</feature>
<evidence type="ECO:0000313" key="2">
    <source>
        <dbReference type="EMBL" id="SHJ28689.1"/>
    </source>
</evidence>
<evidence type="ECO:0008006" key="4">
    <source>
        <dbReference type="Google" id="ProtNLM"/>
    </source>
</evidence>
<sequence>MDTTSTHLPLQQILMRLTLLPVLAASLIGLVRFRHLPPNLRYLAAGVGFFLLPMGLLGLLLLVLHRNNLFLMPIYTLGELGILAAVYHRTLHSVFFTRLMLWLTAGFASYAVVDLLAATMLTRFRPGQQVLQSVLILAMVGFYFRQLLNELQVKRLWQEPMFWVSAGLCIYFLGYLQIALFSNYLLRYSRQLNMNIWAVHSLLFIVLYLCYCRALWVSPKS</sequence>
<feature type="transmembrane region" description="Helical" evidence="1">
    <location>
        <begin position="160"/>
        <end position="184"/>
    </location>
</feature>
<keyword evidence="1" id="KW-0812">Transmembrane</keyword>
<dbReference type="EMBL" id="FQYN01000005">
    <property type="protein sequence ID" value="SHJ28689.1"/>
    <property type="molecule type" value="Genomic_DNA"/>
</dbReference>
<name>A0A1M6I2I6_9BACT</name>
<gene>
    <name evidence="2" type="ORF">SAMN02745146_2764</name>
</gene>
<dbReference type="OrthoDB" id="651989at2"/>
<feature type="transmembrane region" description="Helical" evidence="1">
    <location>
        <begin position="43"/>
        <end position="64"/>
    </location>
</feature>
<organism evidence="2 3">
    <name type="scientific">Hymenobacter daecheongensis DSM 21074</name>
    <dbReference type="NCBI Taxonomy" id="1121955"/>
    <lineage>
        <taxon>Bacteria</taxon>
        <taxon>Pseudomonadati</taxon>
        <taxon>Bacteroidota</taxon>
        <taxon>Cytophagia</taxon>
        <taxon>Cytophagales</taxon>
        <taxon>Hymenobacteraceae</taxon>
        <taxon>Hymenobacter</taxon>
    </lineage>
</organism>
<feature type="transmembrane region" description="Helical" evidence="1">
    <location>
        <begin position="13"/>
        <end position="31"/>
    </location>
</feature>
<keyword evidence="1" id="KW-0472">Membrane</keyword>
<protein>
    <recommendedName>
        <fullName evidence="4">YhhN-like protein</fullName>
    </recommendedName>
</protein>
<proteinExistence type="predicted"/>
<keyword evidence="1" id="KW-1133">Transmembrane helix</keyword>
<evidence type="ECO:0000256" key="1">
    <source>
        <dbReference type="SAM" id="Phobius"/>
    </source>
</evidence>
<dbReference type="RefSeq" id="WP_073110325.1">
    <property type="nucleotide sequence ID" value="NZ_FQYN01000005.1"/>
</dbReference>
<dbReference type="AlphaFoldDB" id="A0A1M6I2I6"/>
<feature type="transmembrane region" description="Helical" evidence="1">
    <location>
        <begin position="70"/>
        <end position="87"/>
    </location>
</feature>
<feature type="transmembrane region" description="Helical" evidence="1">
    <location>
        <begin position="196"/>
        <end position="216"/>
    </location>
</feature>
<evidence type="ECO:0000313" key="3">
    <source>
        <dbReference type="Proteomes" id="UP000184418"/>
    </source>
</evidence>